<evidence type="ECO:0000313" key="10">
    <source>
        <dbReference type="EMBL" id="HDN85091.1"/>
    </source>
</evidence>
<evidence type="ECO:0000256" key="4">
    <source>
        <dbReference type="ARBA" id="ARBA00022448"/>
    </source>
</evidence>
<dbReference type="Pfam" id="PF00231">
    <property type="entry name" value="ATP-synt"/>
    <property type="match status" value="1"/>
</dbReference>
<dbReference type="InterPro" id="IPR000131">
    <property type="entry name" value="ATP_synth_F1_gsu"/>
</dbReference>
<dbReference type="Proteomes" id="UP000885660">
    <property type="component" value="Unassembled WGS sequence"/>
</dbReference>
<sequence>MIPAAKLKERIGFYDNLGNIINVLKISTSMQLRHFQAKIPTDKVFLEELKNSMALINVKNAPHPLLIFKPDLPCCIVGITSDEGFLGELNTLVVNALLDTRKSLERDQLVILGERGADYLRDLGLKFKAFKAISDDFKQDEIERLKNYLISGYLEDKFGEVVMVYPQFISVTTYKVKTTRLLPFVFEDSQGETIPDSLGEEFLIEPSPVEIVGGLIKLWLSFVLSDIFWSSKLSEFAARLMHLDSSEQRLKKVNRRLRLEYFRFMHILSDRTIREVSASRFVRKRYEKRS</sequence>
<proteinExistence type="inferred from homology"/>
<dbReference type="GO" id="GO:0046933">
    <property type="term" value="F:proton-transporting ATP synthase activity, rotational mechanism"/>
    <property type="evidence" value="ECO:0007669"/>
    <property type="project" value="InterPro"/>
</dbReference>
<keyword evidence="4" id="KW-0813">Transport</keyword>
<comment type="caution">
    <text evidence="10">The sequence shown here is derived from an EMBL/GenBank/DDBJ whole genome shotgun (WGS) entry which is preliminary data.</text>
</comment>
<accession>A0A7V0N1S3</accession>
<evidence type="ECO:0000256" key="9">
    <source>
        <dbReference type="ARBA" id="ARBA00023310"/>
    </source>
</evidence>
<comment type="similarity">
    <text evidence="3">Belongs to the ATPase gamma chain family.</text>
</comment>
<evidence type="ECO:0000256" key="3">
    <source>
        <dbReference type="ARBA" id="ARBA00007681"/>
    </source>
</evidence>
<keyword evidence="5" id="KW-0375">Hydrogen ion transport</keyword>
<evidence type="ECO:0000256" key="2">
    <source>
        <dbReference type="ARBA" id="ARBA00004170"/>
    </source>
</evidence>
<reference evidence="10" key="1">
    <citation type="journal article" date="2020" name="mSystems">
        <title>Genome- and Community-Level Interaction Insights into Carbon Utilization and Element Cycling Functions of Hydrothermarchaeota in Hydrothermal Sediment.</title>
        <authorList>
            <person name="Zhou Z."/>
            <person name="Liu Y."/>
            <person name="Xu W."/>
            <person name="Pan J."/>
            <person name="Luo Z.H."/>
            <person name="Li M."/>
        </authorList>
    </citation>
    <scope>NUCLEOTIDE SEQUENCE [LARGE SCALE GENOMIC DNA]</scope>
    <source>
        <strain evidence="10">HyVt-219</strain>
    </source>
</reference>
<keyword evidence="6" id="KW-0406">Ion transport</keyword>
<evidence type="ECO:0000256" key="8">
    <source>
        <dbReference type="ARBA" id="ARBA00023196"/>
    </source>
</evidence>
<keyword evidence="8" id="KW-0139">CF(1)</keyword>
<dbReference type="PRINTS" id="PR00126">
    <property type="entry name" value="ATPASEGAMMA"/>
</dbReference>
<evidence type="ECO:0008006" key="11">
    <source>
        <dbReference type="Google" id="ProtNLM"/>
    </source>
</evidence>
<dbReference type="AlphaFoldDB" id="A0A7V0N1S3"/>
<name>A0A7V0N1S3_UNCAE</name>
<gene>
    <name evidence="10" type="ORF">ENG47_04980</name>
</gene>
<keyword evidence="7" id="KW-0472">Membrane</keyword>
<keyword evidence="9" id="KW-0066">ATP synthesis</keyword>
<dbReference type="EMBL" id="DRBC01000305">
    <property type="protein sequence ID" value="HDN85091.1"/>
    <property type="molecule type" value="Genomic_DNA"/>
</dbReference>
<evidence type="ECO:0000256" key="5">
    <source>
        <dbReference type="ARBA" id="ARBA00022781"/>
    </source>
</evidence>
<dbReference type="Gene3D" id="3.40.1380.10">
    <property type="match status" value="1"/>
</dbReference>
<comment type="subcellular location">
    <subcellularLocation>
        <location evidence="2">Membrane</location>
        <topology evidence="2">Peripheral membrane protein</topology>
    </subcellularLocation>
</comment>
<evidence type="ECO:0000256" key="1">
    <source>
        <dbReference type="ARBA" id="ARBA00003456"/>
    </source>
</evidence>
<dbReference type="GO" id="GO:0045259">
    <property type="term" value="C:proton-transporting ATP synthase complex"/>
    <property type="evidence" value="ECO:0007669"/>
    <property type="project" value="UniProtKB-KW"/>
</dbReference>
<evidence type="ECO:0000256" key="7">
    <source>
        <dbReference type="ARBA" id="ARBA00023136"/>
    </source>
</evidence>
<organism evidence="10">
    <name type="scientific">Aerophobetes bacterium</name>
    <dbReference type="NCBI Taxonomy" id="2030807"/>
    <lineage>
        <taxon>Bacteria</taxon>
        <taxon>Candidatus Aerophobota</taxon>
    </lineage>
</organism>
<protein>
    <recommendedName>
        <fullName evidence="11">F0F1 ATP synthase subunit gamma</fullName>
    </recommendedName>
</protein>
<dbReference type="SUPFAM" id="SSF52943">
    <property type="entry name" value="ATP synthase (F1-ATPase), gamma subunit"/>
    <property type="match status" value="1"/>
</dbReference>
<comment type="function">
    <text evidence="1">Produces ATP from ADP in the presence of a proton gradient across the membrane. The gamma chain is believed to be important in regulating ATPase activity and the flow of protons through the CF(0) complex.</text>
</comment>
<dbReference type="InterPro" id="IPR035968">
    <property type="entry name" value="ATP_synth_F1_ATPase_gsu"/>
</dbReference>
<evidence type="ECO:0000256" key="6">
    <source>
        <dbReference type="ARBA" id="ARBA00023065"/>
    </source>
</evidence>